<dbReference type="SUPFAM" id="SSF48498">
    <property type="entry name" value="Tetracyclin repressor-like, C-terminal domain"/>
    <property type="match status" value="1"/>
</dbReference>
<dbReference type="EMBL" id="PZPL01000001">
    <property type="protein sequence ID" value="PTL72024.1"/>
    <property type="molecule type" value="Genomic_DNA"/>
</dbReference>
<dbReference type="SUPFAM" id="SSF46689">
    <property type="entry name" value="Homeodomain-like"/>
    <property type="match status" value="1"/>
</dbReference>
<comment type="caution">
    <text evidence="5">The sequence shown here is derived from an EMBL/GenBank/DDBJ whole genome shotgun (WGS) entry which is preliminary data.</text>
</comment>
<gene>
    <name evidence="5" type="ORF">C1I63_03680</name>
</gene>
<accession>A0A2T4UR74</accession>
<dbReference type="InterPro" id="IPR041583">
    <property type="entry name" value="TetR_C_31"/>
</dbReference>
<dbReference type="GO" id="GO:0000976">
    <property type="term" value="F:transcription cis-regulatory region binding"/>
    <property type="evidence" value="ECO:0007669"/>
    <property type="project" value="TreeGrafter"/>
</dbReference>
<dbReference type="InterPro" id="IPR050109">
    <property type="entry name" value="HTH-type_TetR-like_transc_reg"/>
</dbReference>
<dbReference type="Pfam" id="PF00440">
    <property type="entry name" value="TetR_N"/>
    <property type="match status" value="1"/>
</dbReference>
<dbReference type="Pfam" id="PF17940">
    <property type="entry name" value="TetR_C_31"/>
    <property type="match status" value="1"/>
</dbReference>
<feature type="region of interest" description="Disordered" evidence="3">
    <location>
        <begin position="13"/>
        <end position="41"/>
    </location>
</feature>
<dbReference type="PANTHER" id="PTHR30055:SF241">
    <property type="entry name" value="TRANSCRIPTIONAL REGULATORY PROTEIN"/>
    <property type="match status" value="1"/>
</dbReference>
<name>A0A2T4UR74_9MICO</name>
<proteinExistence type="predicted"/>
<reference evidence="5 6" key="1">
    <citation type="submission" date="2018-03" db="EMBL/GenBank/DDBJ databases">
        <title>Bacteriophage NCPPB3778 and a type I-E CRISPR drive the evolution of the US Biological Select Agent, Rathayibacter toxicus.</title>
        <authorList>
            <person name="Davis E.W.II."/>
            <person name="Tabima J.F."/>
            <person name="Weisberg A.J."/>
            <person name="Dantas Lopes L."/>
            <person name="Wiseman M.S."/>
            <person name="Wiseman M.S."/>
            <person name="Pupko T."/>
            <person name="Belcher M.S."/>
            <person name="Sechler A.J."/>
            <person name="Tancos M.A."/>
            <person name="Schroeder B.K."/>
            <person name="Murray T.D."/>
            <person name="Luster D.G."/>
            <person name="Schneider W.L."/>
            <person name="Rogers E."/>
            <person name="Andreote F.D."/>
            <person name="Grunwald N.J."/>
            <person name="Putnam M.L."/>
            <person name="Chang J.H."/>
        </authorList>
    </citation>
    <scope>NUCLEOTIDE SEQUENCE [LARGE SCALE GENOMIC DNA]</scope>
    <source>
        <strain evidence="5 6">DSM 15933</strain>
    </source>
</reference>
<protein>
    <submittedName>
        <fullName evidence="5">TetR family transcriptional regulator</fullName>
    </submittedName>
</protein>
<dbReference type="GO" id="GO:0003700">
    <property type="term" value="F:DNA-binding transcription factor activity"/>
    <property type="evidence" value="ECO:0007669"/>
    <property type="project" value="TreeGrafter"/>
</dbReference>
<dbReference type="PROSITE" id="PS50977">
    <property type="entry name" value="HTH_TETR_2"/>
    <property type="match status" value="1"/>
</dbReference>
<evidence type="ECO:0000313" key="5">
    <source>
        <dbReference type="EMBL" id="PTL72024.1"/>
    </source>
</evidence>
<dbReference type="Gene3D" id="1.10.357.10">
    <property type="entry name" value="Tetracycline Repressor, domain 2"/>
    <property type="match status" value="1"/>
</dbReference>
<dbReference type="AlphaFoldDB" id="A0A2T4UR74"/>
<organism evidence="5 6">
    <name type="scientific">Rathayibacter caricis DSM 15933</name>
    <dbReference type="NCBI Taxonomy" id="1328867"/>
    <lineage>
        <taxon>Bacteria</taxon>
        <taxon>Bacillati</taxon>
        <taxon>Actinomycetota</taxon>
        <taxon>Actinomycetes</taxon>
        <taxon>Micrococcales</taxon>
        <taxon>Microbacteriaceae</taxon>
        <taxon>Rathayibacter</taxon>
    </lineage>
</organism>
<feature type="domain" description="HTH tetR-type" evidence="4">
    <location>
        <begin position="40"/>
        <end position="100"/>
    </location>
</feature>
<feature type="DNA-binding region" description="H-T-H motif" evidence="2">
    <location>
        <begin position="63"/>
        <end position="82"/>
    </location>
</feature>
<evidence type="ECO:0000256" key="2">
    <source>
        <dbReference type="PROSITE-ProRule" id="PRU00335"/>
    </source>
</evidence>
<dbReference type="PRINTS" id="PR00455">
    <property type="entry name" value="HTHTETR"/>
</dbReference>
<keyword evidence="6" id="KW-1185">Reference proteome</keyword>
<dbReference type="InterPro" id="IPR001647">
    <property type="entry name" value="HTH_TetR"/>
</dbReference>
<evidence type="ECO:0000259" key="4">
    <source>
        <dbReference type="PROSITE" id="PS50977"/>
    </source>
</evidence>
<evidence type="ECO:0000313" key="6">
    <source>
        <dbReference type="Proteomes" id="UP000241085"/>
    </source>
</evidence>
<sequence>MYPIQERIRYSDSAQRPVTALGEDPGMTVVDAPEQSSRRSRTRERLLDAAYDVFAETGVHSASVEQVSERAGFTRGAFYSNFTSKEELFFALMERENGARLAGLVEQMGRTLPKLAGTAEPLTAEALGAVVLDFLHGPFDDDRRWCLVQAEFELLALRDPAIAPRYSGFRARFDASLVDIIGSALQQVGRTFALEPTVAVRLVLASYEGAVKQSLLDGDSDDQSLERLRSSLTGVVIAVSAPV</sequence>
<keyword evidence="1 2" id="KW-0238">DNA-binding</keyword>
<evidence type="ECO:0000256" key="3">
    <source>
        <dbReference type="SAM" id="MobiDB-lite"/>
    </source>
</evidence>
<dbReference type="PANTHER" id="PTHR30055">
    <property type="entry name" value="HTH-TYPE TRANSCRIPTIONAL REGULATOR RUTR"/>
    <property type="match status" value="1"/>
</dbReference>
<evidence type="ECO:0000256" key="1">
    <source>
        <dbReference type="ARBA" id="ARBA00023125"/>
    </source>
</evidence>
<dbReference type="InterPro" id="IPR036271">
    <property type="entry name" value="Tet_transcr_reg_TetR-rel_C_sf"/>
</dbReference>
<dbReference type="InterPro" id="IPR009057">
    <property type="entry name" value="Homeodomain-like_sf"/>
</dbReference>
<dbReference type="Proteomes" id="UP000241085">
    <property type="component" value="Unassembled WGS sequence"/>
</dbReference>